<organism evidence="2 3">
    <name type="scientific">Sphingomonas hominis</name>
    <dbReference type="NCBI Taxonomy" id="2741495"/>
    <lineage>
        <taxon>Bacteria</taxon>
        <taxon>Pseudomonadati</taxon>
        <taxon>Pseudomonadota</taxon>
        <taxon>Alphaproteobacteria</taxon>
        <taxon>Sphingomonadales</taxon>
        <taxon>Sphingomonadaceae</taxon>
        <taxon>Sphingomonas</taxon>
    </lineage>
</organism>
<comment type="caution">
    <text evidence="2">The sequence shown here is derived from an EMBL/GenBank/DDBJ whole genome shotgun (WGS) entry which is preliminary data.</text>
</comment>
<dbReference type="RefSeq" id="WP_174195330.1">
    <property type="nucleotide sequence ID" value="NZ_JABULH010000021.1"/>
</dbReference>
<feature type="region of interest" description="Disordered" evidence="1">
    <location>
        <begin position="77"/>
        <end position="117"/>
    </location>
</feature>
<reference evidence="2 3" key="1">
    <citation type="submission" date="2020-06" db="EMBL/GenBank/DDBJ databases">
        <title>Sphingomonas hominis sp. nov., a member of the Sphingomonas, isolated from the hair of a 22-year-old girl.</title>
        <authorList>
            <person name="Zhang D.-F."/>
            <person name="Cui X.-W."/>
        </authorList>
    </citation>
    <scope>NUCLEOTIDE SEQUENCE [LARGE SCALE GENOMIC DNA]</scope>
    <source>
        <strain evidence="2 3">HHU CXW</strain>
    </source>
</reference>
<dbReference type="Proteomes" id="UP000621447">
    <property type="component" value="Unassembled WGS sequence"/>
</dbReference>
<name>A0ABX2JQ27_9SPHN</name>
<evidence type="ECO:0000313" key="2">
    <source>
        <dbReference type="EMBL" id="NTS66851.1"/>
    </source>
</evidence>
<feature type="compositionally biased region" description="Polar residues" evidence="1">
    <location>
        <begin position="83"/>
        <end position="95"/>
    </location>
</feature>
<dbReference type="EMBL" id="JABULH010000021">
    <property type="protein sequence ID" value="NTS66851.1"/>
    <property type="molecule type" value="Genomic_DNA"/>
</dbReference>
<protein>
    <recommendedName>
        <fullName evidence="4">DUF4148 domain-containing protein</fullName>
    </recommendedName>
</protein>
<gene>
    <name evidence="2" type="ORF">HRV97_17055</name>
</gene>
<evidence type="ECO:0008006" key="4">
    <source>
        <dbReference type="Google" id="ProtNLM"/>
    </source>
</evidence>
<keyword evidence="3" id="KW-1185">Reference proteome</keyword>
<evidence type="ECO:0000256" key="1">
    <source>
        <dbReference type="SAM" id="MobiDB-lite"/>
    </source>
</evidence>
<accession>A0ABX2JQ27</accession>
<evidence type="ECO:0000313" key="3">
    <source>
        <dbReference type="Proteomes" id="UP000621447"/>
    </source>
</evidence>
<sequence length="117" mass="12400">MRFDLSPLHFVALAVSGAALLGPVTVLAQTRSVRDTATAYGARLNAKGLPANTNPARINNRIPSRLDNRLSLRIERYRPEASANPTAAFQAATTDDNSRTAPVIAPPQPIDPDAGGQ</sequence>
<proteinExistence type="predicted"/>